<name>A0AAN4ZFV7_9BILA</name>
<evidence type="ECO:0000313" key="3">
    <source>
        <dbReference type="Proteomes" id="UP001328107"/>
    </source>
</evidence>
<dbReference type="EMBL" id="BTRK01000002">
    <property type="protein sequence ID" value="GMR37768.1"/>
    <property type="molecule type" value="Genomic_DNA"/>
</dbReference>
<feature type="compositionally biased region" description="Acidic residues" evidence="1">
    <location>
        <begin position="81"/>
        <end position="91"/>
    </location>
</feature>
<feature type="region of interest" description="Disordered" evidence="1">
    <location>
        <begin position="52"/>
        <end position="91"/>
    </location>
</feature>
<accession>A0AAN4ZFV7</accession>
<keyword evidence="3" id="KW-1185">Reference proteome</keyword>
<evidence type="ECO:0000313" key="2">
    <source>
        <dbReference type="EMBL" id="GMR37768.1"/>
    </source>
</evidence>
<evidence type="ECO:0000256" key="1">
    <source>
        <dbReference type="SAM" id="MobiDB-lite"/>
    </source>
</evidence>
<organism evidence="2 3">
    <name type="scientific">Pristionchus mayeri</name>
    <dbReference type="NCBI Taxonomy" id="1317129"/>
    <lineage>
        <taxon>Eukaryota</taxon>
        <taxon>Metazoa</taxon>
        <taxon>Ecdysozoa</taxon>
        <taxon>Nematoda</taxon>
        <taxon>Chromadorea</taxon>
        <taxon>Rhabditida</taxon>
        <taxon>Rhabditina</taxon>
        <taxon>Diplogasteromorpha</taxon>
        <taxon>Diplogasteroidea</taxon>
        <taxon>Neodiplogasteridae</taxon>
        <taxon>Pristionchus</taxon>
    </lineage>
</organism>
<proteinExistence type="predicted"/>
<reference evidence="3" key="1">
    <citation type="submission" date="2022-10" db="EMBL/GenBank/DDBJ databases">
        <title>Genome assembly of Pristionchus species.</title>
        <authorList>
            <person name="Yoshida K."/>
            <person name="Sommer R.J."/>
        </authorList>
    </citation>
    <scope>NUCLEOTIDE SEQUENCE [LARGE SCALE GENOMIC DNA]</scope>
    <source>
        <strain evidence="3">RS5460</strain>
    </source>
</reference>
<protein>
    <submittedName>
        <fullName evidence="2">Uncharacterized protein</fullName>
    </submittedName>
</protein>
<gene>
    <name evidence="2" type="ORF">PMAYCL1PPCAC_07963</name>
</gene>
<sequence>EEEEEEEDGYCEVSAAAPLSVGRNAFSSDYGSTRETDYSDTVYSTFLSSIETTSSEDVEHTVVLPSDDRSSFRLVRRPGEVDSDDEEEEEE</sequence>
<feature type="non-terminal residue" evidence="2">
    <location>
        <position position="91"/>
    </location>
</feature>
<comment type="caution">
    <text evidence="2">The sequence shown here is derived from an EMBL/GenBank/DDBJ whole genome shotgun (WGS) entry which is preliminary data.</text>
</comment>
<feature type="non-terminal residue" evidence="2">
    <location>
        <position position="1"/>
    </location>
</feature>
<dbReference type="AlphaFoldDB" id="A0AAN4ZFV7"/>
<dbReference type="Proteomes" id="UP001328107">
    <property type="component" value="Unassembled WGS sequence"/>
</dbReference>